<proteinExistence type="predicted"/>
<dbReference type="KEGG" id="mya:MORIYA_0945"/>
<dbReference type="InterPro" id="IPR003346">
    <property type="entry name" value="Transposase_20"/>
</dbReference>
<reference evidence="5" key="2">
    <citation type="submission" date="2018-05" db="EMBL/GenBank/DDBJ databases">
        <authorList>
            <person name="Cea G.-C."/>
            <person name="William W."/>
        </authorList>
    </citation>
    <scope>NUCLEOTIDE SEQUENCE [LARGE SCALE GENOMIC DNA]</scope>
    <source>
        <strain evidence="5">DB21MT 5</strain>
    </source>
</reference>
<dbReference type="GO" id="GO:0004803">
    <property type="term" value="F:transposase activity"/>
    <property type="evidence" value="ECO:0007669"/>
    <property type="project" value="InterPro"/>
</dbReference>
<feature type="domain" description="Transposase IS116/IS110/IS902 C-terminal" evidence="2">
    <location>
        <begin position="2"/>
        <end position="42"/>
    </location>
</feature>
<dbReference type="GO" id="GO:0003677">
    <property type="term" value="F:DNA binding"/>
    <property type="evidence" value="ECO:0007669"/>
    <property type="project" value="InterPro"/>
</dbReference>
<evidence type="ECO:0000313" key="4">
    <source>
        <dbReference type="EMBL" id="SQD77423.1"/>
    </source>
</evidence>
<evidence type="ECO:0000313" key="3">
    <source>
        <dbReference type="EMBL" id="SQD77420.1"/>
    </source>
</evidence>
<sequence length="71" mass="7823">MSYLGLVPSEHSSGGSRKLGSITKCGNSRARRLLVEGAHTYRFAANISKELQLRQEYLGKTIVADLNGKRM</sequence>
<gene>
    <name evidence="3" type="ORF">MORIYA_0942</name>
    <name evidence="4" type="ORF">MORIYA_0945</name>
</gene>
<dbReference type="KEGG" id="mya:MORIYA_0942"/>
<name>A0A330LL46_9GAMM</name>
<evidence type="ECO:0000259" key="2">
    <source>
        <dbReference type="Pfam" id="PF02371"/>
    </source>
</evidence>
<evidence type="ECO:0000313" key="5">
    <source>
        <dbReference type="Proteomes" id="UP000250163"/>
    </source>
</evidence>
<feature type="region of interest" description="Disordered" evidence="1">
    <location>
        <begin position="1"/>
        <end position="21"/>
    </location>
</feature>
<dbReference type="EMBL" id="LS483250">
    <property type="protein sequence ID" value="SQD77423.1"/>
    <property type="molecule type" value="Genomic_DNA"/>
</dbReference>
<organism evidence="4 5">
    <name type="scientific">Moritella yayanosii</name>
    <dbReference type="NCBI Taxonomy" id="69539"/>
    <lineage>
        <taxon>Bacteria</taxon>
        <taxon>Pseudomonadati</taxon>
        <taxon>Pseudomonadota</taxon>
        <taxon>Gammaproteobacteria</taxon>
        <taxon>Alteromonadales</taxon>
        <taxon>Moritellaceae</taxon>
        <taxon>Moritella</taxon>
    </lineage>
</organism>
<dbReference type="EMBL" id="LS483250">
    <property type="protein sequence ID" value="SQD77420.1"/>
    <property type="molecule type" value="Genomic_DNA"/>
</dbReference>
<dbReference type="GO" id="GO:0006313">
    <property type="term" value="P:DNA transposition"/>
    <property type="evidence" value="ECO:0007669"/>
    <property type="project" value="InterPro"/>
</dbReference>
<protein>
    <recommendedName>
        <fullName evidence="2">Transposase IS116/IS110/IS902 C-terminal domain-containing protein</fullName>
    </recommendedName>
</protein>
<dbReference type="AlphaFoldDB" id="A0A330LL46"/>
<dbReference type="Pfam" id="PF02371">
    <property type="entry name" value="Transposase_20"/>
    <property type="match status" value="1"/>
</dbReference>
<reference evidence="4" key="1">
    <citation type="submission" date="2018-05" db="EMBL/GenBank/DDBJ databases">
        <authorList>
            <person name="Lanie J.A."/>
            <person name="Ng W.-L."/>
            <person name="Kazmierczak K.M."/>
            <person name="Andrzejewski T.M."/>
            <person name="Davidsen T.M."/>
            <person name="Wayne K.J."/>
            <person name="Tettelin H."/>
            <person name="Glass J.I."/>
            <person name="Rusch D."/>
            <person name="Podicherti R."/>
            <person name="Tsui H.-C.T."/>
            <person name="Winkler M.E."/>
        </authorList>
    </citation>
    <scope>NUCLEOTIDE SEQUENCE [LARGE SCALE GENOMIC DNA]</scope>
    <source>
        <strain evidence="4">DB21MT 5</strain>
    </source>
</reference>
<keyword evidence="5" id="KW-1185">Reference proteome</keyword>
<evidence type="ECO:0000256" key="1">
    <source>
        <dbReference type="SAM" id="MobiDB-lite"/>
    </source>
</evidence>
<accession>A0A330LL46</accession>
<dbReference type="Proteomes" id="UP000250163">
    <property type="component" value="Chromosome MORIYA"/>
</dbReference>